<feature type="transmembrane region" description="Helical" evidence="8">
    <location>
        <begin position="187"/>
        <end position="204"/>
    </location>
</feature>
<dbReference type="Pfam" id="PF03591">
    <property type="entry name" value="AzlC"/>
    <property type="match status" value="1"/>
</dbReference>
<keyword evidence="7 8" id="KW-0472">Membrane</keyword>
<evidence type="ECO:0000256" key="7">
    <source>
        <dbReference type="ARBA" id="ARBA00023136"/>
    </source>
</evidence>
<feature type="transmembrane region" description="Helical" evidence="8">
    <location>
        <begin position="130"/>
        <end position="157"/>
    </location>
</feature>
<proteinExistence type="inferred from homology"/>
<protein>
    <submittedName>
        <fullName evidence="9">AzlC family ABC transporter permease</fullName>
    </submittedName>
</protein>
<feature type="transmembrane region" description="Helical" evidence="8">
    <location>
        <begin position="163"/>
        <end position="180"/>
    </location>
</feature>
<feature type="transmembrane region" description="Helical" evidence="8">
    <location>
        <begin position="210"/>
        <end position="228"/>
    </location>
</feature>
<dbReference type="PANTHER" id="PTHR34979:SF1">
    <property type="entry name" value="INNER MEMBRANE PROTEIN YGAZ"/>
    <property type="match status" value="1"/>
</dbReference>
<organism evidence="9 10">
    <name type="scientific">Prosthecodimorpha staleyi</name>
    <dbReference type="NCBI Taxonomy" id="2840188"/>
    <lineage>
        <taxon>Bacteria</taxon>
        <taxon>Pseudomonadati</taxon>
        <taxon>Pseudomonadota</taxon>
        <taxon>Alphaproteobacteria</taxon>
        <taxon>Hyphomicrobiales</taxon>
        <taxon>Ancalomicrobiaceae</taxon>
        <taxon>Prosthecodimorpha</taxon>
    </lineage>
</organism>
<dbReference type="EMBL" id="JAHHZF010000002">
    <property type="protein sequence ID" value="MBT9288427.1"/>
    <property type="molecule type" value="Genomic_DNA"/>
</dbReference>
<evidence type="ECO:0000313" key="10">
    <source>
        <dbReference type="Proteomes" id="UP000766595"/>
    </source>
</evidence>
<feature type="transmembrane region" description="Helical" evidence="8">
    <location>
        <begin position="66"/>
        <end position="86"/>
    </location>
</feature>
<keyword evidence="6 8" id="KW-1133">Transmembrane helix</keyword>
<dbReference type="RefSeq" id="WP_261967115.1">
    <property type="nucleotide sequence ID" value="NZ_JAHHZF010000002.1"/>
</dbReference>
<evidence type="ECO:0000256" key="2">
    <source>
        <dbReference type="ARBA" id="ARBA00010735"/>
    </source>
</evidence>
<gene>
    <name evidence="9" type="ORF">KL771_03140</name>
</gene>
<feature type="transmembrane region" description="Helical" evidence="8">
    <location>
        <begin position="16"/>
        <end position="35"/>
    </location>
</feature>
<evidence type="ECO:0000256" key="5">
    <source>
        <dbReference type="ARBA" id="ARBA00022692"/>
    </source>
</evidence>
<dbReference type="Proteomes" id="UP000766595">
    <property type="component" value="Unassembled WGS sequence"/>
</dbReference>
<sequence length="245" mass="24800">MTADTLAEARAGLRDILPPLLAAVPIGLLFGALAVGRGLHPAEVALMSALVFAGGAQFAVLDLWAAPVPIGAVAFSTGLINARHLLMGASLAPKIAGFPRLVRFIGIGVMADENWALAERRARERPLTPAYWIGMAVPFWVNWVLFTTLGALAGSFLGDPKRIGADFAFTALFIGLVAGFRAAPRAGAVIAASAAAAALAHLAVGSPWHVVSGASAGIAAAVLLAPAAPAPVGNPAQAGATEVRP</sequence>
<evidence type="ECO:0000256" key="4">
    <source>
        <dbReference type="ARBA" id="ARBA00022475"/>
    </source>
</evidence>
<keyword evidence="4" id="KW-1003">Cell membrane</keyword>
<keyword evidence="5 8" id="KW-0812">Transmembrane</keyword>
<reference evidence="9 10" key="1">
    <citation type="submission" date="2021-06" db="EMBL/GenBank/DDBJ databases">
        <authorList>
            <person name="Grouzdev D.S."/>
            <person name="Koziaeva V."/>
        </authorList>
    </citation>
    <scope>NUCLEOTIDE SEQUENCE [LARGE SCALE GENOMIC DNA]</scope>
    <source>
        <strain evidence="9 10">22</strain>
    </source>
</reference>
<comment type="subcellular location">
    <subcellularLocation>
        <location evidence="1">Cell membrane</location>
        <topology evidence="1">Multi-pass membrane protein</topology>
    </subcellularLocation>
</comment>
<keyword evidence="3" id="KW-0813">Transport</keyword>
<comment type="caution">
    <text evidence="9">The sequence shown here is derived from an EMBL/GenBank/DDBJ whole genome shotgun (WGS) entry which is preliminary data.</text>
</comment>
<evidence type="ECO:0000256" key="3">
    <source>
        <dbReference type="ARBA" id="ARBA00022448"/>
    </source>
</evidence>
<accession>A0A947D5B4</accession>
<dbReference type="GO" id="GO:1903785">
    <property type="term" value="P:L-valine transmembrane transport"/>
    <property type="evidence" value="ECO:0007669"/>
    <property type="project" value="TreeGrafter"/>
</dbReference>
<dbReference type="InterPro" id="IPR011606">
    <property type="entry name" value="Brnchd-chn_aa_trnsp_permease"/>
</dbReference>
<evidence type="ECO:0000256" key="1">
    <source>
        <dbReference type="ARBA" id="ARBA00004651"/>
    </source>
</evidence>
<dbReference type="PANTHER" id="PTHR34979">
    <property type="entry name" value="INNER MEMBRANE PROTEIN YGAZ"/>
    <property type="match status" value="1"/>
</dbReference>
<comment type="similarity">
    <text evidence="2">Belongs to the AzlC family.</text>
</comment>
<evidence type="ECO:0000256" key="8">
    <source>
        <dbReference type="SAM" id="Phobius"/>
    </source>
</evidence>
<keyword evidence="10" id="KW-1185">Reference proteome</keyword>
<evidence type="ECO:0000256" key="6">
    <source>
        <dbReference type="ARBA" id="ARBA00022989"/>
    </source>
</evidence>
<name>A0A947D5B4_9HYPH</name>
<evidence type="ECO:0000313" key="9">
    <source>
        <dbReference type="EMBL" id="MBT9288427.1"/>
    </source>
</evidence>
<dbReference type="GO" id="GO:0005886">
    <property type="term" value="C:plasma membrane"/>
    <property type="evidence" value="ECO:0007669"/>
    <property type="project" value="UniProtKB-SubCell"/>
</dbReference>
<dbReference type="AlphaFoldDB" id="A0A947D5B4"/>